<sequence>MDDFLKEERLSEYLSEILSNAINTFQLSAMTERVLKMVSDKQYSEKQDQDGKTDVKLPKAISKFLIHYSELQPKDIFKNFVHLQGLLDSESYNIRSSLIEVIGNIIHNYLVKDDSPSSATNLTNFYDILKQRFLDTNQFVRLRVLNTLIKLTQRHEDTPSMTDIPISIRQSIVELTVLRVKDKNSFVRKKAIELLSAFMETSPFIAVEQDMGSLSLKKFEKLHANLLEIIKARLPPDVQSEESDDIVENPNKESEAPPSFENPFTDNSTTENIEIKQLQSFVNYYSDGIKFAQLMNESCSTIAELLSSSTKSEVIAAMKFISVAYRYEIDTAEGAVKRMIHNIWDKDVNDKETGSVRETLINCFSNIYMEPPESNIPEEQVVLENLLHLVDCMDLAQLTSLEELLSIMSETDKIPEHLPNSLWKSFSTVENDVKARRNALIILGMIGKSNSCKDIIADKLDILTKYGLHNGHSSNYEIPKYSCIALLQLYAIKRQRGSLAASRERMPMDHPTCERIVALILSLTNSKNWFSFAEQGINALYTISEHPDKLCAGIISELSNRVFAVQPPEDPVDEISKKMEESLNLNQNKSLKVTDTMKLSQLIFVVGHVAIRQIVHLENIESEWKRRRMQKSDTNKQANEMDMVTGTAEDEFQECVSYVRERELLFGVKSLLAKFGPLIVRICTHNLKYKDFMLQTVASISLSKFMCVSSEFCETHLQLLFTILERSKNPTIRSNIIIGLGDLAICFNSLIDQNIIYLYNRLKDTDFHTKKNALMVLTFLILNGMIKVKGQISEMAKCTQDPDERIKGLAKLFFKELATKDNAIYNNLPDIISNLSTTDEDQYKSIIKFLFAFIIKDKKVDGTAEKSKIGIKTVGERQNEIIADKLCLRFKHASTERQWRDIGFCLTLLNYGNEKSFKKLIEHLPLYKDKLYEETLYKYLLEIINKTGKNLQKVDFKPLIEDFRETLVKCHDKAIEDHEAGLEASKQAEKTKPKIEKVADVDDLFEADNIDSASEEDISKFVDIKNNEPEMPSVPPRVDISTLKLESPPTKRKAASMSNNRIVESDEEIENHMEVDESRSVHMDYNYGKDAMQNDAIFSNTEEIANLGGNLEDDEDDALMHDDNETLNSRDSPMLEINPPSSPESHQKEIEKVQEPAKLKALKPISAKTTKTSSLTKTVPSAPRTSSLSSRTLKTASDQLKETKSGSTRLSKLGTPSALSKIEKDTVKKPLATKTSPEIERKPLSSSTRNTKIDAKPARVVKALDVKEAPTSKPDTKISSRIASRKAEETIIPVSKAPTSRLSSKPTISSSRLSLASKADKPEPKVNVKAEVKPAIKSSLPKKSSTNDLKSKLVKPGLKSSSGVAKPKVIKENKDVEAKVTVQPIVEDYLELPADIHQTPVAPSMKISVNTPTHTDSDATENSEDELITGVQKMRIQPAKIQTPVVEEDESEDELVSGKMSVKKSIKSRIARPSELFVSGRDELLDQDEDELTAAPVLKSVKPSLLKKPSRPKQSFGLTSEPDDLTATPKVVSRLARPKFK</sequence>
<dbReference type="GO" id="GO:0000779">
    <property type="term" value="C:condensed chromosome, centromeric region"/>
    <property type="evidence" value="ECO:0007669"/>
    <property type="project" value="TreeGrafter"/>
</dbReference>
<dbReference type="InterPro" id="IPR011989">
    <property type="entry name" value="ARM-like"/>
</dbReference>
<evidence type="ECO:0000313" key="10">
    <source>
        <dbReference type="Proteomes" id="UP001210925"/>
    </source>
</evidence>
<dbReference type="SUPFAM" id="SSF48371">
    <property type="entry name" value="ARM repeat"/>
    <property type="match status" value="1"/>
</dbReference>
<accession>A0AAD5Y8C1</accession>
<comment type="caution">
    <text evidence="9">The sequence shown here is derived from an EMBL/GenBank/DDBJ whole genome shotgun (WGS) entry which is preliminary data.</text>
</comment>
<dbReference type="InterPro" id="IPR032682">
    <property type="entry name" value="Cnd1_C"/>
</dbReference>
<dbReference type="GO" id="GO:0042393">
    <property type="term" value="F:histone binding"/>
    <property type="evidence" value="ECO:0007669"/>
    <property type="project" value="TreeGrafter"/>
</dbReference>
<evidence type="ECO:0000259" key="8">
    <source>
        <dbReference type="Pfam" id="PF12717"/>
    </source>
</evidence>
<keyword evidence="10" id="KW-1185">Reference proteome</keyword>
<evidence type="ECO:0000256" key="1">
    <source>
        <dbReference type="ARBA" id="ARBA00004123"/>
    </source>
</evidence>
<feature type="region of interest" description="Disordered" evidence="7">
    <location>
        <begin position="1503"/>
        <end position="1541"/>
    </location>
</feature>
<protein>
    <submittedName>
        <fullName evidence="9">Condensin complex subunit</fullName>
    </submittedName>
</protein>
<gene>
    <name evidence="9" type="primary">YCS4</name>
    <name evidence="9" type="ORF">HK103_004701</name>
</gene>
<feature type="compositionally biased region" description="Low complexity" evidence="7">
    <location>
        <begin position="1166"/>
        <end position="1197"/>
    </location>
</feature>
<feature type="compositionally biased region" description="Basic and acidic residues" evidence="7">
    <location>
        <begin position="1251"/>
        <end position="1278"/>
    </location>
</feature>
<name>A0AAD5Y8C1_9FUNG</name>
<keyword evidence="3" id="KW-0498">Mitosis</keyword>
<dbReference type="GO" id="GO:0007076">
    <property type="term" value="P:mitotic chromosome condensation"/>
    <property type="evidence" value="ECO:0007669"/>
    <property type="project" value="InterPro"/>
</dbReference>
<comment type="subcellular location">
    <subcellularLocation>
        <location evidence="1">Nucleus</location>
    </subcellularLocation>
</comment>
<dbReference type="PANTHER" id="PTHR14222">
    <property type="entry name" value="CONDENSIN"/>
    <property type="match status" value="1"/>
</dbReference>
<keyword evidence="6" id="KW-0131">Cell cycle</keyword>
<dbReference type="GO" id="GO:0051301">
    <property type="term" value="P:cell division"/>
    <property type="evidence" value="ECO:0007669"/>
    <property type="project" value="UniProtKB-KW"/>
</dbReference>
<dbReference type="Proteomes" id="UP001210925">
    <property type="component" value="Unassembled WGS sequence"/>
</dbReference>
<feature type="compositionally biased region" description="Basic and acidic residues" evidence="7">
    <location>
        <begin position="1145"/>
        <end position="1158"/>
    </location>
</feature>
<dbReference type="Pfam" id="PF12717">
    <property type="entry name" value="Cnd1"/>
    <property type="match status" value="1"/>
</dbReference>
<evidence type="ECO:0000256" key="4">
    <source>
        <dbReference type="ARBA" id="ARBA00023067"/>
    </source>
</evidence>
<evidence type="ECO:0000256" key="6">
    <source>
        <dbReference type="ARBA" id="ARBA00023306"/>
    </source>
</evidence>
<reference evidence="9" key="1">
    <citation type="submission" date="2020-05" db="EMBL/GenBank/DDBJ databases">
        <title>Phylogenomic resolution of chytrid fungi.</title>
        <authorList>
            <person name="Stajich J.E."/>
            <person name="Amses K."/>
            <person name="Simmons R."/>
            <person name="Seto K."/>
            <person name="Myers J."/>
            <person name="Bonds A."/>
            <person name="Quandt C.A."/>
            <person name="Barry K."/>
            <person name="Liu P."/>
            <person name="Grigoriev I."/>
            <person name="Longcore J.E."/>
            <person name="James T.Y."/>
        </authorList>
    </citation>
    <scope>NUCLEOTIDE SEQUENCE</scope>
    <source>
        <strain evidence="9">PLAUS21</strain>
    </source>
</reference>
<evidence type="ECO:0000256" key="2">
    <source>
        <dbReference type="ARBA" id="ARBA00022618"/>
    </source>
</evidence>
<keyword evidence="4" id="KW-0226">DNA condensation</keyword>
<evidence type="ECO:0000313" key="9">
    <source>
        <dbReference type="EMBL" id="KAJ3261750.1"/>
    </source>
</evidence>
<dbReference type="InterPro" id="IPR016024">
    <property type="entry name" value="ARM-type_fold"/>
</dbReference>
<dbReference type="GO" id="GO:0010032">
    <property type="term" value="P:meiotic chromosome condensation"/>
    <property type="evidence" value="ECO:0007669"/>
    <property type="project" value="TreeGrafter"/>
</dbReference>
<feature type="compositionally biased region" description="Polar residues" evidence="7">
    <location>
        <begin position="1297"/>
        <end position="1314"/>
    </location>
</feature>
<feature type="region of interest" description="Disordered" evidence="7">
    <location>
        <begin position="239"/>
        <end position="267"/>
    </location>
</feature>
<proteinExistence type="predicted"/>
<dbReference type="InterPro" id="IPR026971">
    <property type="entry name" value="CND1/NCAPD3"/>
</dbReference>
<evidence type="ECO:0000256" key="5">
    <source>
        <dbReference type="ARBA" id="ARBA00023242"/>
    </source>
</evidence>
<organism evidence="9 10">
    <name type="scientific">Boothiomyces macroporosus</name>
    <dbReference type="NCBI Taxonomy" id="261099"/>
    <lineage>
        <taxon>Eukaryota</taxon>
        <taxon>Fungi</taxon>
        <taxon>Fungi incertae sedis</taxon>
        <taxon>Chytridiomycota</taxon>
        <taxon>Chytridiomycota incertae sedis</taxon>
        <taxon>Chytridiomycetes</taxon>
        <taxon>Rhizophydiales</taxon>
        <taxon>Terramycetaceae</taxon>
        <taxon>Boothiomyces</taxon>
    </lineage>
</organism>
<feature type="region of interest" description="Disordered" evidence="7">
    <location>
        <begin position="1403"/>
        <end position="1424"/>
    </location>
</feature>
<dbReference type="Gene3D" id="1.25.10.10">
    <property type="entry name" value="Leucine-rich Repeat Variant"/>
    <property type="match status" value="2"/>
</dbReference>
<dbReference type="EMBL" id="JADGKB010000004">
    <property type="protein sequence ID" value="KAJ3261750.1"/>
    <property type="molecule type" value="Genomic_DNA"/>
</dbReference>
<dbReference type="GO" id="GO:0000796">
    <property type="term" value="C:condensin complex"/>
    <property type="evidence" value="ECO:0007669"/>
    <property type="project" value="TreeGrafter"/>
</dbReference>
<dbReference type="PANTHER" id="PTHR14222:SF2">
    <property type="entry name" value="CONDENSIN COMPLEX SUBUNIT 1"/>
    <property type="match status" value="1"/>
</dbReference>
<keyword evidence="5" id="KW-0539">Nucleus</keyword>
<dbReference type="GO" id="GO:0005634">
    <property type="term" value="C:nucleus"/>
    <property type="evidence" value="ECO:0007669"/>
    <property type="project" value="UniProtKB-SubCell"/>
</dbReference>
<feature type="region of interest" description="Disordered" evidence="7">
    <location>
        <begin position="1108"/>
        <end position="1366"/>
    </location>
</feature>
<evidence type="ECO:0000256" key="3">
    <source>
        <dbReference type="ARBA" id="ARBA00022776"/>
    </source>
</evidence>
<evidence type="ECO:0000256" key="7">
    <source>
        <dbReference type="SAM" id="MobiDB-lite"/>
    </source>
</evidence>
<feature type="compositionally biased region" description="Basic and acidic residues" evidence="7">
    <location>
        <begin position="1318"/>
        <end position="1334"/>
    </location>
</feature>
<keyword evidence="2" id="KW-0132">Cell division</keyword>
<feature type="domain" description="Condensin complex subunit 1 C-terminal" evidence="8">
    <location>
        <begin position="731"/>
        <end position="859"/>
    </location>
</feature>